<name>A0A2P2J1K0_RHIMU</name>
<dbReference type="AlphaFoldDB" id="A0A2P2J1K0"/>
<protein>
    <submittedName>
        <fullName evidence="2">Uncharacterized protein</fullName>
    </submittedName>
</protein>
<organism evidence="2">
    <name type="scientific">Rhizophora mucronata</name>
    <name type="common">Asiatic mangrove</name>
    <dbReference type="NCBI Taxonomy" id="61149"/>
    <lineage>
        <taxon>Eukaryota</taxon>
        <taxon>Viridiplantae</taxon>
        <taxon>Streptophyta</taxon>
        <taxon>Embryophyta</taxon>
        <taxon>Tracheophyta</taxon>
        <taxon>Spermatophyta</taxon>
        <taxon>Magnoliopsida</taxon>
        <taxon>eudicotyledons</taxon>
        <taxon>Gunneridae</taxon>
        <taxon>Pentapetalae</taxon>
        <taxon>rosids</taxon>
        <taxon>fabids</taxon>
        <taxon>Malpighiales</taxon>
        <taxon>Rhizophoraceae</taxon>
        <taxon>Rhizophora</taxon>
    </lineage>
</organism>
<proteinExistence type="predicted"/>
<reference evidence="2" key="1">
    <citation type="submission" date="2018-02" db="EMBL/GenBank/DDBJ databases">
        <title>Rhizophora mucronata_Transcriptome.</title>
        <authorList>
            <person name="Meera S.P."/>
            <person name="Sreeshan A."/>
            <person name="Augustine A."/>
        </authorList>
    </citation>
    <scope>NUCLEOTIDE SEQUENCE</scope>
    <source>
        <tissue evidence="2">Leaf</tissue>
    </source>
</reference>
<keyword evidence="1" id="KW-1133">Transmembrane helix</keyword>
<evidence type="ECO:0000313" key="2">
    <source>
        <dbReference type="EMBL" id="MBW87344.1"/>
    </source>
</evidence>
<dbReference type="EMBL" id="GGEC01006861">
    <property type="protein sequence ID" value="MBW87344.1"/>
    <property type="molecule type" value="Transcribed_RNA"/>
</dbReference>
<keyword evidence="1" id="KW-0812">Transmembrane</keyword>
<keyword evidence="1" id="KW-0472">Membrane</keyword>
<sequence length="31" mass="3664">MTLWVRLAYRAPLLYANSFVILFVIYVQSCI</sequence>
<evidence type="ECO:0000256" key="1">
    <source>
        <dbReference type="SAM" id="Phobius"/>
    </source>
</evidence>
<feature type="transmembrane region" description="Helical" evidence="1">
    <location>
        <begin position="7"/>
        <end position="27"/>
    </location>
</feature>
<accession>A0A2P2J1K0</accession>